<dbReference type="Gene3D" id="1.25.40.90">
    <property type="match status" value="1"/>
</dbReference>
<dbReference type="InterPro" id="IPR008942">
    <property type="entry name" value="ENTH_VHS"/>
</dbReference>
<dbReference type="EMBL" id="JAKUCV010007776">
    <property type="protein sequence ID" value="KAJ4822026.1"/>
    <property type="molecule type" value="Genomic_DNA"/>
</dbReference>
<dbReference type="OrthoDB" id="44015at2759"/>
<evidence type="ECO:0000313" key="11">
    <source>
        <dbReference type="Proteomes" id="UP001141552"/>
    </source>
</evidence>
<dbReference type="InterPro" id="IPR045192">
    <property type="entry name" value="AP180-like"/>
</dbReference>
<dbReference type="InterPro" id="IPR048050">
    <property type="entry name" value="ANTH_N_plant"/>
</dbReference>
<keyword evidence="7" id="KW-0168">Coated pit</keyword>
<dbReference type="GO" id="GO:0005794">
    <property type="term" value="C:Golgi apparatus"/>
    <property type="evidence" value="ECO:0007669"/>
    <property type="project" value="UniProtKB-SubCell"/>
</dbReference>
<dbReference type="InterPro" id="IPR013809">
    <property type="entry name" value="ENTH"/>
</dbReference>
<reference evidence="10" key="1">
    <citation type="submission" date="2022-02" db="EMBL/GenBank/DDBJ databases">
        <authorList>
            <person name="Henning P.M."/>
            <person name="McCubbin A.G."/>
            <person name="Shore J.S."/>
        </authorList>
    </citation>
    <scope>NUCLEOTIDE SEQUENCE</scope>
    <source>
        <strain evidence="10">F60SS</strain>
        <tissue evidence="10">Leaves</tissue>
    </source>
</reference>
<evidence type="ECO:0000256" key="6">
    <source>
        <dbReference type="ARBA" id="ARBA00023136"/>
    </source>
</evidence>
<dbReference type="PROSITE" id="PS50942">
    <property type="entry name" value="ENTH"/>
    <property type="match status" value="1"/>
</dbReference>
<dbReference type="FunFam" id="1.25.40.90:FF:000035">
    <property type="entry name" value="Putative clathrin assembly protein At4g40080"/>
    <property type="match status" value="1"/>
</dbReference>
<evidence type="ECO:0000256" key="4">
    <source>
        <dbReference type="ARBA" id="ARBA00022583"/>
    </source>
</evidence>
<dbReference type="PANTHER" id="PTHR22951">
    <property type="entry name" value="CLATHRIN ASSEMBLY PROTEIN"/>
    <property type="match status" value="1"/>
</dbReference>
<evidence type="ECO:0000259" key="9">
    <source>
        <dbReference type="PROSITE" id="PS50942"/>
    </source>
</evidence>
<comment type="caution">
    <text evidence="10">The sequence shown here is derived from an EMBL/GenBank/DDBJ whole genome shotgun (WGS) entry which is preliminary data.</text>
</comment>
<feature type="domain" description="ENTH" evidence="9">
    <location>
        <begin position="26"/>
        <end position="164"/>
    </location>
</feature>
<gene>
    <name evidence="10" type="ORF">Tsubulata_001601</name>
</gene>
<dbReference type="AlphaFoldDB" id="A0A9Q0EYE9"/>
<reference evidence="10" key="2">
    <citation type="journal article" date="2023" name="Plants (Basel)">
        <title>Annotation of the Turnera subulata (Passifloraceae) Draft Genome Reveals the S-Locus Evolved after the Divergence of Turneroideae from Passifloroideae in a Stepwise Manner.</title>
        <authorList>
            <person name="Henning P.M."/>
            <person name="Roalson E.H."/>
            <person name="Mir W."/>
            <person name="McCubbin A.G."/>
            <person name="Shore J.S."/>
        </authorList>
    </citation>
    <scope>NUCLEOTIDE SEQUENCE</scope>
    <source>
        <strain evidence="10">F60SS</strain>
    </source>
</reference>
<dbReference type="InterPro" id="IPR011417">
    <property type="entry name" value="ANTH_dom"/>
</dbReference>
<dbReference type="GO" id="GO:0005905">
    <property type="term" value="C:clathrin-coated pit"/>
    <property type="evidence" value="ECO:0007669"/>
    <property type="project" value="UniProtKB-SubCell"/>
</dbReference>
<organism evidence="10 11">
    <name type="scientific">Turnera subulata</name>
    <dbReference type="NCBI Taxonomy" id="218843"/>
    <lineage>
        <taxon>Eukaryota</taxon>
        <taxon>Viridiplantae</taxon>
        <taxon>Streptophyta</taxon>
        <taxon>Embryophyta</taxon>
        <taxon>Tracheophyta</taxon>
        <taxon>Spermatophyta</taxon>
        <taxon>Magnoliopsida</taxon>
        <taxon>eudicotyledons</taxon>
        <taxon>Gunneridae</taxon>
        <taxon>Pentapetalae</taxon>
        <taxon>rosids</taxon>
        <taxon>fabids</taxon>
        <taxon>Malpighiales</taxon>
        <taxon>Passifloraceae</taxon>
        <taxon>Turnera</taxon>
    </lineage>
</organism>
<comment type="subcellular location">
    <subcellularLocation>
        <location evidence="1">Cytoplasmic vesicle</location>
        <location evidence="1">Clathrin-coated vesicle</location>
    </subcellularLocation>
    <subcellularLocation>
        <location evidence="2">Golgi apparatus</location>
    </subcellularLocation>
    <subcellularLocation>
        <location evidence="3">Membrane</location>
        <location evidence="3">Clathrin-coated pit</location>
    </subcellularLocation>
</comment>
<dbReference type="Pfam" id="PF07651">
    <property type="entry name" value="ANTH"/>
    <property type="match status" value="1"/>
</dbReference>
<evidence type="ECO:0000256" key="3">
    <source>
        <dbReference type="ARBA" id="ARBA00004600"/>
    </source>
</evidence>
<dbReference type="GO" id="GO:0048268">
    <property type="term" value="P:clathrin coat assembly"/>
    <property type="evidence" value="ECO:0007669"/>
    <property type="project" value="InterPro"/>
</dbReference>
<evidence type="ECO:0000256" key="8">
    <source>
        <dbReference type="ARBA" id="ARBA00023329"/>
    </source>
</evidence>
<dbReference type="GO" id="GO:0072583">
    <property type="term" value="P:clathrin-dependent endocytosis"/>
    <property type="evidence" value="ECO:0007669"/>
    <property type="project" value="InterPro"/>
</dbReference>
<evidence type="ECO:0000256" key="7">
    <source>
        <dbReference type="ARBA" id="ARBA00023176"/>
    </source>
</evidence>
<keyword evidence="11" id="KW-1185">Reference proteome</keyword>
<keyword evidence="6" id="KW-0472">Membrane</keyword>
<evidence type="ECO:0000256" key="2">
    <source>
        <dbReference type="ARBA" id="ARBA00004555"/>
    </source>
</evidence>
<dbReference type="GO" id="GO:0000149">
    <property type="term" value="F:SNARE binding"/>
    <property type="evidence" value="ECO:0007669"/>
    <property type="project" value="TreeGrafter"/>
</dbReference>
<keyword evidence="4" id="KW-0254">Endocytosis</keyword>
<name>A0A9Q0EYE9_9ROSI</name>
<accession>A0A9Q0EYE9</accession>
<dbReference type="GO" id="GO:0032050">
    <property type="term" value="F:clathrin heavy chain binding"/>
    <property type="evidence" value="ECO:0007669"/>
    <property type="project" value="TreeGrafter"/>
</dbReference>
<evidence type="ECO:0000256" key="5">
    <source>
        <dbReference type="ARBA" id="ARBA00023034"/>
    </source>
</evidence>
<keyword evidence="8" id="KW-0968">Cytoplasmic vesicle</keyword>
<dbReference type="PANTHER" id="PTHR22951:SF24">
    <property type="entry name" value="ENTH DOMAIN-CONTAINING PROTEIN"/>
    <property type="match status" value="1"/>
</dbReference>
<evidence type="ECO:0000313" key="10">
    <source>
        <dbReference type="EMBL" id="KAJ4822026.1"/>
    </source>
</evidence>
<dbReference type="GO" id="GO:0005546">
    <property type="term" value="F:phosphatidylinositol-4,5-bisphosphate binding"/>
    <property type="evidence" value="ECO:0007669"/>
    <property type="project" value="TreeGrafter"/>
</dbReference>
<dbReference type="GO" id="GO:0006900">
    <property type="term" value="P:vesicle budding from membrane"/>
    <property type="evidence" value="ECO:0007669"/>
    <property type="project" value="TreeGrafter"/>
</dbReference>
<dbReference type="Proteomes" id="UP001141552">
    <property type="component" value="Unassembled WGS sequence"/>
</dbReference>
<protein>
    <recommendedName>
        <fullName evidence="9">ENTH domain-containing protein</fullName>
    </recommendedName>
</protein>
<dbReference type="CDD" id="cd16987">
    <property type="entry name" value="ANTH_N_AP180_plant"/>
    <property type="match status" value="1"/>
</dbReference>
<proteinExistence type="predicted"/>
<sequence length="359" mass="40398">MAMGQRKKLKAVIGVVRGITSVIKSISTKSNSKFRVEVLRATARNSSSVPSDKRIAAILSFGDGARHTACGCIEALMDRLHGTKDALVALKCLFTIHSIITKGSFILRDQLSFYPSFGGRNFLNLSEFRDGSGPQAWELSSWVRWYAGAIEQNLMVSRFLGHDLYSSSFSSKNEKDKQEKVFTFLSADLLEETDILVDFIEVICDAPDSLHLQKNDLVYEIVRLVAEDYRLVQREVFVRVGELGNRLTSLSFSELTRFMGALQRVENCKGKLGVLFVNRARNDALWDLIKGTRIKIAARMEEMGETKLLMATGMEENSSESTQFSQRIGEFESWVQFDSDPEEPLEWNRVQSITFGGMS</sequence>
<dbReference type="GO" id="GO:0005545">
    <property type="term" value="F:1-phosphatidylinositol binding"/>
    <property type="evidence" value="ECO:0007669"/>
    <property type="project" value="TreeGrafter"/>
</dbReference>
<dbReference type="SUPFAM" id="SSF48464">
    <property type="entry name" value="ENTH/VHS domain"/>
    <property type="match status" value="1"/>
</dbReference>
<evidence type="ECO:0000256" key="1">
    <source>
        <dbReference type="ARBA" id="ARBA00004132"/>
    </source>
</evidence>
<keyword evidence="5" id="KW-0333">Golgi apparatus</keyword>
<dbReference type="GO" id="GO:0030136">
    <property type="term" value="C:clathrin-coated vesicle"/>
    <property type="evidence" value="ECO:0007669"/>
    <property type="project" value="UniProtKB-SubCell"/>
</dbReference>